<dbReference type="EMBL" id="CP005933">
    <property type="protein sequence ID" value="AIA33606.1"/>
    <property type="molecule type" value="Genomic_DNA"/>
</dbReference>
<dbReference type="AlphaFoldDB" id="A0A059Y7H9"/>
<dbReference type="GO" id="GO:0016705">
    <property type="term" value="F:oxidoreductase activity, acting on paired donors, with incorporation or reduction of molecular oxygen"/>
    <property type="evidence" value="ECO:0007669"/>
    <property type="project" value="InterPro"/>
</dbReference>
<dbReference type="Proteomes" id="UP000027182">
    <property type="component" value="Chromosome"/>
</dbReference>
<accession>A0A059Y7H9</accession>
<dbReference type="InterPro" id="IPR036661">
    <property type="entry name" value="Luciferase-like_sf"/>
</dbReference>
<dbReference type="Pfam" id="PF00296">
    <property type="entry name" value="Bac_luciferase"/>
    <property type="match status" value="1"/>
</dbReference>
<dbReference type="Gene3D" id="3.20.20.30">
    <property type="entry name" value="Luciferase-like domain"/>
    <property type="match status" value="1"/>
</dbReference>
<dbReference type="CDD" id="cd00347">
    <property type="entry name" value="Flavin_utilizing_monoxygenases"/>
    <property type="match status" value="1"/>
</dbReference>
<dbReference type="PANTHER" id="PTHR30137:SF6">
    <property type="entry name" value="LUCIFERASE-LIKE MONOOXYGENASE"/>
    <property type="match status" value="1"/>
</dbReference>
<gene>
    <name evidence="2" type="ORF">K668_00070</name>
</gene>
<dbReference type="SUPFAM" id="SSF51679">
    <property type="entry name" value="Bacterial luciferase-like"/>
    <property type="match status" value="1"/>
</dbReference>
<reference evidence="2 3" key="1">
    <citation type="submission" date="2013-04" db="EMBL/GenBank/DDBJ databases">
        <authorList>
            <person name="Lin L."/>
            <person name="Zeng Z."/>
            <person name="Xie J."/>
            <person name="Luo L."/>
            <person name="Yang Z."/>
            <person name="Liang W."/>
            <person name="Lin H."/>
            <person name="Dong C."/>
            <person name="Sun Y."/>
        </authorList>
    </citation>
    <scope>NUCLEOTIDE SEQUENCE [LARGE SCALE GENOMIC DNA]</scope>
    <source>
        <strain evidence="2 3">CQ-W70</strain>
    </source>
</reference>
<dbReference type="KEGG" id="mbq:K668_00070"/>
<name>A0A059Y7H9_MYCBV</name>
<dbReference type="InterPro" id="IPR011251">
    <property type="entry name" value="Luciferase-like_dom"/>
</dbReference>
<protein>
    <submittedName>
        <fullName evidence="2">Coenzyme F420-dependent tetrahydromethanopterin reductase-like flavin-dependent oxidoreductase</fullName>
    </submittedName>
</protein>
<dbReference type="GO" id="GO:0005829">
    <property type="term" value="C:cytosol"/>
    <property type="evidence" value="ECO:0007669"/>
    <property type="project" value="TreeGrafter"/>
</dbReference>
<dbReference type="RefSeq" id="WP_013456398.1">
    <property type="nucleotide sequence ID" value="NZ_CP005933.1"/>
</dbReference>
<dbReference type="HOGENOM" id="CLU_027853_9_0_14"/>
<feature type="domain" description="Luciferase-like" evidence="1">
    <location>
        <begin position="19"/>
        <end position="114"/>
    </location>
</feature>
<evidence type="ECO:0000313" key="3">
    <source>
        <dbReference type="Proteomes" id="UP000027182"/>
    </source>
</evidence>
<evidence type="ECO:0000259" key="1">
    <source>
        <dbReference type="Pfam" id="PF00296"/>
    </source>
</evidence>
<proteinExistence type="predicted"/>
<dbReference type="InterPro" id="IPR050766">
    <property type="entry name" value="Bact_Lucif_Oxidored"/>
</dbReference>
<organism evidence="2 3">
    <name type="scientific">Mycoplasmopsis bovis CQ-W70</name>
    <dbReference type="NCBI Taxonomy" id="1316930"/>
    <lineage>
        <taxon>Bacteria</taxon>
        <taxon>Bacillati</taxon>
        <taxon>Mycoplasmatota</taxon>
        <taxon>Mycoplasmoidales</taxon>
        <taxon>Metamycoplasmataceae</taxon>
        <taxon>Mycoplasmopsis</taxon>
    </lineage>
</organism>
<dbReference type="PATRIC" id="fig|1316930.3.peg.13"/>
<dbReference type="GeneID" id="31507375"/>
<dbReference type="PANTHER" id="PTHR30137">
    <property type="entry name" value="LUCIFERASE-LIKE MONOOXYGENASE"/>
    <property type="match status" value="1"/>
</dbReference>
<evidence type="ECO:0000313" key="2">
    <source>
        <dbReference type="EMBL" id="AIA33606.1"/>
    </source>
</evidence>
<sequence length="333" mass="38170">MKISILDHGLLTIQNNYLKAYNEVIELCQYAKDLGFYSFWISEQHNVNSLVISSPLILLNHLANKVGKIKLGCGGIMLANYQAYSVAEQIQTLNLLHPDRFIYGFGSNIGTKETIELLRPSLTSEEFQQKLLDVDNYINGKNSVFLRVNPNISQKIVPVMLVTSEQSAIFAAKNKFVINYGWFLNPSIIYAETVINSYFEAYKTAWNENPSDIGISVNIVSGINSASASKNHDLLAFYRSFANPNEFSFFPTFKDFNLFNFDDEQRKNFVRLRKSIFNVYDEKDMNRLNKLCLDLKVNHLMILPTLADINERKIAIKNVADFYFKRSKNEKSC</sequence>